<dbReference type="GeneTree" id="ENSGT00390000000521"/>
<evidence type="ECO:0000256" key="10">
    <source>
        <dbReference type="ARBA" id="ARBA00023306"/>
    </source>
</evidence>
<name>A0A3Q1GXI1_ANATE</name>
<dbReference type="InterPro" id="IPR036420">
    <property type="entry name" value="BRCT_dom_sf"/>
</dbReference>
<evidence type="ECO:0000256" key="11">
    <source>
        <dbReference type="ARBA" id="ARBA00044757"/>
    </source>
</evidence>
<dbReference type="InterPro" id="IPR008984">
    <property type="entry name" value="SMAD_FHA_dom_sf"/>
</dbReference>
<dbReference type="InterPro" id="IPR013908">
    <property type="entry name" value="Nibrin_C"/>
</dbReference>
<reference evidence="14" key="3">
    <citation type="submission" date="2025-09" db="UniProtKB">
        <authorList>
            <consortium name="Ensembl"/>
        </authorList>
    </citation>
    <scope>IDENTIFICATION</scope>
</reference>
<dbReference type="OMA" id="KKNFKMF"/>
<feature type="compositionally biased region" description="Polar residues" evidence="12">
    <location>
        <begin position="511"/>
        <end position="531"/>
    </location>
</feature>
<dbReference type="PROSITE" id="PS50006">
    <property type="entry name" value="FHA_DOMAIN"/>
    <property type="match status" value="1"/>
</dbReference>
<dbReference type="Gene3D" id="3.40.50.10190">
    <property type="entry name" value="BRCT domain"/>
    <property type="match status" value="1"/>
</dbReference>
<accession>A0A3Q1GXI1</accession>
<dbReference type="Pfam" id="PF00533">
    <property type="entry name" value="BRCT"/>
    <property type="match status" value="1"/>
</dbReference>
<dbReference type="PIRSF" id="PIRSF011869">
    <property type="entry name" value="Nibrin_animal"/>
    <property type="match status" value="1"/>
</dbReference>
<feature type="region of interest" description="Disordered" evidence="12">
    <location>
        <begin position="492"/>
        <end position="531"/>
    </location>
</feature>
<gene>
    <name evidence="14" type="primary">NBN</name>
</gene>
<evidence type="ECO:0000256" key="2">
    <source>
        <dbReference type="ARBA" id="ARBA00004574"/>
    </source>
</evidence>
<evidence type="ECO:0000259" key="13">
    <source>
        <dbReference type="PROSITE" id="PS50006"/>
    </source>
</evidence>
<dbReference type="Proteomes" id="UP000265040">
    <property type="component" value="Chromosome 16"/>
</dbReference>
<reference evidence="14" key="1">
    <citation type="submission" date="2021-04" db="EMBL/GenBank/DDBJ databases">
        <authorList>
            <consortium name="Wellcome Sanger Institute Data Sharing"/>
        </authorList>
    </citation>
    <scope>NUCLEOTIDE SEQUENCE [LARGE SCALE GENOMIC DNA]</scope>
</reference>
<dbReference type="STRING" id="64144.ENSATEP00000000134"/>
<feature type="compositionally biased region" description="Low complexity" evidence="12">
    <location>
        <begin position="590"/>
        <end position="601"/>
    </location>
</feature>
<evidence type="ECO:0000313" key="14">
    <source>
        <dbReference type="Ensembl" id="ENSATEP00000000134.1"/>
    </source>
</evidence>
<dbReference type="FunFam" id="3.40.50.10980:FF:000001">
    <property type="entry name" value="Nibrin"/>
    <property type="match status" value="1"/>
</dbReference>
<dbReference type="RefSeq" id="XP_026228134.1">
    <property type="nucleotide sequence ID" value="XM_026372349.1"/>
</dbReference>
<dbReference type="GO" id="GO:0000723">
    <property type="term" value="P:telomere maintenance"/>
    <property type="evidence" value="ECO:0007669"/>
    <property type="project" value="InterPro"/>
</dbReference>
<evidence type="ECO:0000313" key="15">
    <source>
        <dbReference type="Proteomes" id="UP000265040"/>
    </source>
</evidence>
<dbReference type="InterPro" id="IPR032429">
    <property type="entry name" value="Nibrin_BRCT2"/>
</dbReference>
<sequence length="849" mass="93643">MWILTHLQPGGETHYLLSSKEYVVGRKNCDILLPNDQSISRAHAFLTANDQTLILKDNSKYGTCVNSERVVQNTPVNLKSGDIVTFGVFHSKFSVEHQKPVVCSSCLDNDGKASLSQALVALGGKLVNTWSQDCTHLAMPSVKVTIKTISALLCCRPIVKPEFFSELNKAVQQKLPPPKAESFIPEIDEPSLSKEDVNLGVIPVRKQLFTNKTFIFLSAKQLKRLSAAVGFGGGRSQLLEESSLPQNLLESPQSCVIDVTTASSQTLLSPSTTEWANSVKNIVERKGFRVITESEIGLAAIYASCNKYCNPSSLISDSESVPKVKPRIPSASLSQSVAVDETVLPASSQNITAYALNTEPSEGMQRCEVTGVTAVGETPEKKQNRTNTSQHLGSKFTAQTTATGGVVADTMSSLLNTVENTNSQRNIPESKLTVSGDGSSAIWSQPSTHTTNSGMKTFVQKQSPQKQKISAQASPQKQSTLMSFFRPVNKKRPLEDESATMSHPKRPVLDSSISMQPPQTSVTSKETTSVATSQIPLGSGADLFTARSDRVFHNAQEEPRSRKRKEMEAELQMDELMSIMSEDMDCFEVQPPQKKSQQEQPTVLGSADQKQGLNSADALSLSKRQGVHREENGTNQRPKVSLEKDSTSSKDWRQNSKQHIISIKKEQVDPSEYGTTNYESSKHLERSSASKSKELQPFEDDDASFIEDVDLLKVDFCQPKEETKTALEPVTIKQEAQESKIDEDLPKKLVLVEFRSLTVTTLPKTKSKQIQGNGYAKNFKCFRKSRIPGAEDSPHVIAGSDLLVHNRGKNSDLDEWLKDAAEEELQSRRDETIGDDLFRYNPTKLTKRR</sequence>
<dbReference type="CDD" id="cd17741">
    <property type="entry name" value="BRCT_nibrin"/>
    <property type="match status" value="1"/>
</dbReference>
<dbReference type="Ensembl" id="ENSATET00000000142.3">
    <property type="protein sequence ID" value="ENSATEP00000000134.1"/>
    <property type="gene ID" value="ENSATEG00000000145.3"/>
</dbReference>
<dbReference type="InterPro" id="IPR016592">
    <property type="entry name" value="Nibrin_met"/>
</dbReference>
<dbReference type="Pfam" id="PF08599">
    <property type="entry name" value="Nbs1_C"/>
    <property type="match status" value="1"/>
</dbReference>
<dbReference type="OrthoDB" id="552194at2759"/>
<dbReference type="GO" id="GO:0016605">
    <property type="term" value="C:PML body"/>
    <property type="evidence" value="ECO:0007669"/>
    <property type="project" value="UniProtKB-SubCell"/>
</dbReference>
<keyword evidence="7" id="KW-0234">DNA repair</keyword>
<dbReference type="InterPro" id="IPR043014">
    <property type="entry name" value="Nibrin_BRCT2_sf"/>
</dbReference>
<dbReference type="PANTHER" id="PTHR12162:SF0">
    <property type="entry name" value="NIBRIN"/>
    <property type="match status" value="1"/>
</dbReference>
<keyword evidence="5" id="KW-0227">DNA damage</keyword>
<dbReference type="GO" id="GO:0003684">
    <property type="term" value="F:damaged DNA binding"/>
    <property type="evidence" value="ECO:0007669"/>
    <property type="project" value="TreeGrafter"/>
</dbReference>
<dbReference type="CDD" id="cd22667">
    <property type="entry name" value="FHA_NBN"/>
    <property type="match status" value="1"/>
</dbReference>
<comment type="similarity">
    <text evidence="11">Belongs to the Nibrin family.</text>
</comment>
<dbReference type="GO" id="GO:0051321">
    <property type="term" value="P:meiotic cell cycle"/>
    <property type="evidence" value="ECO:0007669"/>
    <property type="project" value="UniProtKB-KW"/>
</dbReference>
<dbReference type="GeneID" id="113170302"/>
<keyword evidence="9" id="KW-0469">Meiosis</keyword>
<dbReference type="InterPro" id="IPR040227">
    <property type="entry name" value="Nibrin-rel"/>
</dbReference>
<comment type="subcellular location">
    <subcellularLocation>
        <location evidence="2">Chromosome</location>
        <location evidence="2">Telomere</location>
    </subcellularLocation>
    <subcellularLocation>
        <location evidence="1">Nucleus</location>
        <location evidence="1">PML body</location>
    </subcellularLocation>
</comment>
<proteinExistence type="inferred from homology"/>
<feature type="region of interest" description="Disordered" evidence="12">
    <location>
        <begin position="548"/>
        <end position="567"/>
    </location>
</feature>
<dbReference type="SMART" id="SM01348">
    <property type="entry name" value="Nbs1_C"/>
    <property type="match status" value="1"/>
</dbReference>
<evidence type="ECO:0000256" key="1">
    <source>
        <dbReference type="ARBA" id="ARBA00004322"/>
    </source>
</evidence>
<evidence type="ECO:0000256" key="9">
    <source>
        <dbReference type="ARBA" id="ARBA00023254"/>
    </source>
</evidence>
<dbReference type="Pfam" id="PF16508">
    <property type="entry name" value="NIBRIN_BRCT_II"/>
    <property type="match status" value="1"/>
</dbReference>
<dbReference type="GO" id="GO:0000724">
    <property type="term" value="P:double-strand break repair via homologous recombination"/>
    <property type="evidence" value="ECO:0007669"/>
    <property type="project" value="TreeGrafter"/>
</dbReference>
<keyword evidence="4" id="KW-0158">Chromosome</keyword>
<dbReference type="GO" id="GO:0030870">
    <property type="term" value="C:Mre11 complex"/>
    <property type="evidence" value="ECO:0007669"/>
    <property type="project" value="InterPro"/>
</dbReference>
<dbReference type="Pfam" id="PF00498">
    <property type="entry name" value="FHA"/>
    <property type="match status" value="1"/>
</dbReference>
<dbReference type="InterPro" id="IPR000253">
    <property type="entry name" value="FHA_dom"/>
</dbReference>
<evidence type="ECO:0000256" key="3">
    <source>
        <dbReference type="ARBA" id="ARBA00020013"/>
    </source>
</evidence>
<feature type="compositionally biased region" description="Basic and acidic residues" evidence="12">
    <location>
        <begin position="680"/>
        <end position="696"/>
    </location>
</feature>
<keyword evidence="10" id="KW-0131">Cell cycle</keyword>
<dbReference type="GO" id="GO:0000781">
    <property type="term" value="C:chromosome, telomeric region"/>
    <property type="evidence" value="ECO:0007669"/>
    <property type="project" value="UniProtKB-SubCell"/>
</dbReference>
<dbReference type="InterPro" id="IPR001357">
    <property type="entry name" value="BRCT_dom"/>
</dbReference>
<organism evidence="14 15">
    <name type="scientific">Anabas testudineus</name>
    <name type="common">Climbing perch</name>
    <name type="synonym">Anthias testudineus</name>
    <dbReference type="NCBI Taxonomy" id="64144"/>
    <lineage>
        <taxon>Eukaryota</taxon>
        <taxon>Metazoa</taxon>
        <taxon>Chordata</taxon>
        <taxon>Craniata</taxon>
        <taxon>Vertebrata</taxon>
        <taxon>Euteleostomi</taxon>
        <taxon>Actinopterygii</taxon>
        <taxon>Neopterygii</taxon>
        <taxon>Teleostei</taxon>
        <taxon>Neoteleostei</taxon>
        <taxon>Acanthomorphata</taxon>
        <taxon>Anabantaria</taxon>
        <taxon>Anabantiformes</taxon>
        <taxon>Anabantoidei</taxon>
        <taxon>Anabantidae</taxon>
        <taxon>Anabas</taxon>
    </lineage>
</organism>
<evidence type="ECO:0000256" key="6">
    <source>
        <dbReference type="ARBA" id="ARBA00022895"/>
    </source>
</evidence>
<evidence type="ECO:0000256" key="4">
    <source>
        <dbReference type="ARBA" id="ARBA00022454"/>
    </source>
</evidence>
<protein>
    <recommendedName>
        <fullName evidence="3">Nibrin</fullName>
    </recommendedName>
</protein>
<feature type="compositionally biased region" description="Basic and acidic residues" evidence="12">
    <location>
        <begin position="640"/>
        <end position="654"/>
    </location>
</feature>
<dbReference type="SUPFAM" id="SSF52113">
    <property type="entry name" value="BRCT domain"/>
    <property type="match status" value="1"/>
</dbReference>
<keyword evidence="8" id="KW-0539">Nucleus</keyword>
<dbReference type="Gene3D" id="2.60.200.20">
    <property type="match status" value="1"/>
</dbReference>
<feature type="region of interest" description="Disordered" evidence="12">
    <location>
        <begin position="589"/>
        <end position="696"/>
    </location>
</feature>
<feature type="domain" description="FHA" evidence="13">
    <location>
        <begin position="22"/>
        <end position="70"/>
    </location>
</feature>
<dbReference type="SMART" id="SM00240">
    <property type="entry name" value="FHA"/>
    <property type="match status" value="1"/>
</dbReference>
<dbReference type="FunFam" id="2.60.200.20:FF:000017">
    <property type="entry name" value="Nibrin"/>
    <property type="match status" value="1"/>
</dbReference>
<dbReference type="Gene3D" id="3.40.50.10980">
    <property type="entry name" value="Nibrin, BRCT2 domain"/>
    <property type="match status" value="1"/>
</dbReference>
<keyword evidence="15" id="KW-1185">Reference proteome</keyword>
<dbReference type="PANTHER" id="PTHR12162">
    <property type="entry name" value="NIBRIN-RELATED"/>
    <property type="match status" value="1"/>
</dbReference>
<evidence type="ECO:0000256" key="8">
    <source>
        <dbReference type="ARBA" id="ARBA00023242"/>
    </source>
</evidence>
<reference evidence="14" key="2">
    <citation type="submission" date="2025-08" db="UniProtKB">
        <authorList>
            <consortium name="Ensembl"/>
        </authorList>
    </citation>
    <scope>IDENTIFICATION</scope>
</reference>
<evidence type="ECO:0000256" key="12">
    <source>
        <dbReference type="SAM" id="MobiDB-lite"/>
    </source>
</evidence>
<dbReference type="SUPFAM" id="SSF49879">
    <property type="entry name" value="SMAD/FHA domain"/>
    <property type="match status" value="1"/>
</dbReference>
<dbReference type="GO" id="GO:0007095">
    <property type="term" value="P:mitotic G2 DNA damage checkpoint signaling"/>
    <property type="evidence" value="ECO:0007669"/>
    <property type="project" value="InterPro"/>
</dbReference>
<keyword evidence="6" id="KW-0779">Telomere</keyword>
<evidence type="ECO:0000256" key="7">
    <source>
        <dbReference type="ARBA" id="ARBA00023204"/>
    </source>
</evidence>
<evidence type="ECO:0000256" key="5">
    <source>
        <dbReference type="ARBA" id="ARBA00022763"/>
    </source>
</evidence>
<dbReference type="AlphaFoldDB" id="A0A3Q1GXI1"/>